<evidence type="ECO:0000313" key="2">
    <source>
        <dbReference type="Proteomes" id="UP000266861"/>
    </source>
</evidence>
<gene>
    <name evidence="1" type="ORF">Glove_350g166</name>
</gene>
<organism evidence="1 2">
    <name type="scientific">Diversispora epigaea</name>
    <dbReference type="NCBI Taxonomy" id="1348612"/>
    <lineage>
        <taxon>Eukaryota</taxon>
        <taxon>Fungi</taxon>
        <taxon>Fungi incertae sedis</taxon>
        <taxon>Mucoromycota</taxon>
        <taxon>Glomeromycotina</taxon>
        <taxon>Glomeromycetes</taxon>
        <taxon>Diversisporales</taxon>
        <taxon>Diversisporaceae</taxon>
        <taxon>Diversispora</taxon>
    </lineage>
</organism>
<protein>
    <submittedName>
        <fullName evidence="1">Uncharacterized protein</fullName>
    </submittedName>
</protein>
<dbReference type="OrthoDB" id="2421700at2759"/>
<reference evidence="1 2" key="1">
    <citation type="submission" date="2018-08" db="EMBL/GenBank/DDBJ databases">
        <title>Genome and evolution of the arbuscular mycorrhizal fungus Diversispora epigaea (formerly Glomus versiforme) and its bacterial endosymbionts.</title>
        <authorList>
            <person name="Sun X."/>
            <person name="Fei Z."/>
            <person name="Harrison M."/>
        </authorList>
    </citation>
    <scope>NUCLEOTIDE SEQUENCE [LARGE SCALE GENOMIC DNA]</scope>
    <source>
        <strain evidence="1 2">IT104</strain>
    </source>
</reference>
<proteinExistence type="predicted"/>
<sequence length="271" mass="31551">MARSFPFGNIYNTTRQSSHTTLQMVFQYSLPVPIILFLNIELNNTSPVLGPNTISKNILEIFNNIFDKLLFENLLESNYNTNFCVDTIHQKIIVQVEYGCQCKSPNVVIFEAGGIPTMNDDVSADEDIFRRMSQYKMMIFEFYLVNGIQLQHWDAYTIFKYSKKHEIKITQIMGYKNNLVKVWYLYFTWMGLLKAHKVGIQTGNYDWRFKVLSTFAPLFLASGKSRYVESVTRFLTQLNQDPELQAILHLACLVNVTNDKNYFAFDEAMEI</sequence>
<keyword evidence="2" id="KW-1185">Reference proteome</keyword>
<comment type="caution">
    <text evidence="1">The sequence shown here is derived from an EMBL/GenBank/DDBJ whole genome shotgun (WGS) entry which is preliminary data.</text>
</comment>
<dbReference type="Proteomes" id="UP000266861">
    <property type="component" value="Unassembled WGS sequence"/>
</dbReference>
<evidence type="ECO:0000313" key="1">
    <source>
        <dbReference type="EMBL" id="RHZ60915.1"/>
    </source>
</evidence>
<dbReference type="AlphaFoldDB" id="A0A397HCT3"/>
<name>A0A397HCT3_9GLOM</name>
<accession>A0A397HCT3</accession>
<dbReference type="EMBL" id="PQFF01000320">
    <property type="protein sequence ID" value="RHZ60915.1"/>
    <property type="molecule type" value="Genomic_DNA"/>
</dbReference>